<keyword evidence="7" id="KW-1185">Reference proteome</keyword>
<keyword evidence="3 4" id="KW-0472">Membrane</keyword>
<feature type="transmembrane region" description="Helical" evidence="4">
    <location>
        <begin position="90"/>
        <end position="107"/>
    </location>
</feature>
<evidence type="ECO:0000313" key="7">
    <source>
        <dbReference type="Proteomes" id="UP000094342"/>
    </source>
</evidence>
<dbReference type="CDD" id="cd17324">
    <property type="entry name" value="MFS_NepI_like"/>
    <property type="match status" value="1"/>
</dbReference>
<dbReference type="PANTHER" id="PTHR42910">
    <property type="entry name" value="TRANSPORTER SCO4007-RELATED"/>
    <property type="match status" value="1"/>
</dbReference>
<protein>
    <submittedName>
        <fullName evidence="6">MFS transporter</fullName>
    </submittedName>
</protein>
<dbReference type="AlphaFoldDB" id="A0A1E3VCH9"/>
<feature type="transmembrane region" description="Helical" evidence="4">
    <location>
        <begin position="20"/>
        <end position="41"/>
    </location>
</feature>
<feature type="transmembrane region" description="Helical" evidence="4">
    <location>
        <begin position="289"/>
        <end position="305"/>
    </location>
</feature>
<evidence type="ECO:0000256" key="3">
    <source>
        <dbReference type="ARBA" id="ARBA00023136"/>
    </source>
</evidence>
<comment type="caution">
    <text evidence="6">The sequence shown here is derived from an EMBL/GenBank/DDBJ whole genome shotgun (WGS) entry which is preliminary data.</text>
</comment>
<proteinExistence type="predicted"/>
<feature type="transmembrane region" description="Helical" evidence="4">
    <location>
        <begin position="261"/>
        <end position="282"/>
    </location>
</feature>
<feature type="transmembrane region" description="Helical" evidence="4">
    <location>
        <begin position="113"/>
        <end position="135"/>
    </location>
</feature>
<dbReference type="Gene3D" id="1.20.1250.20">
    <property type="entry name" value="MFS general substrate transporter like domains"/>
    <property type="match status" value="1"/>
</dbReference>
<dbReference type="InterPro" id="IPR020846">
    <property type="entry name" value="MFS_dom"/>
</dbReference>
<feature type="transmembrane region" description="Helical" evidence="4">
    <location>
        <begin position="177"/>
        <end position="196"/>
    </location>
</feature>
<dbReference type="PANTHER" id="PTHR42910:SF1">
    <property type="entry name" value="MAJOR FACILITATOR SUPERFAMILY (MFS) PROFILE DOMAIN-CONTAINING PROTEIN"/>
    <property type="match status" value="1"/>
</dbReference>
<feature type="transmembrane region" description="Helical" evidence="4">
    <location>
        <begin position="61"/>
        <end position="78"/>
    </location>
</feature>
<feature type="transmembrane region" description="Helical" evidence="4">
    <location>
        <begin position="147"/>
        <end position="165"/>
    </location>
</feature>
<gene>
    <name evidence="6" type="ORF">A8M32_10795</name>
</gene>
<dbReference type="Pfam" id="PF07690">
    <property type="entry name" value="MFS_1"/>
    <property type="match status" value="1"/>
</dbReference>
<feature type="domain" description="Major facilitator superfamily (MFS) profile" evidence="5">
    <location>
        <begin position="24"/>
        <end position="401"/>
    </location>
</feature>
<feature type="transmembrane region" description="Helical" evidence="4">
    <location>
        <begin position="311"/>
        <end position="330"/>
    </location>
</feature>
<feature type="transmembrane region" description="Helical" evidence="4">
    <location>
        <begin position="228"/>
        <end position="249"/>
    </location>
</feature>
<organism evidence="6 7">
    <name type="scientific">Sinorhizobium alkalisoli</name>
    <dbReference type="NCBI Taxonomy" id="1752398"/>
    <lineage>
        <taxon>Bacteria</taxon>
        <taxon>Pseudomonadati</taxon>
        <taxon>Pseudomonadota</taxon>
        <taxon>Alphaproteobacteria</taxon>
        <taxon>Hyphomicrobiales</taxon>
        <taxon>Rhizobiaceae</taxon>
        <taxon>Sinorhizobium/Ensifer group</taxon>
        <taxon>Sinorhizobium</taxon>
    </lineage>
</organism>
<dbReference type="EMBL" id="LYBW01000056">
    <property type="protein sequence ID" value="ODR91282.1"/>
    <property type="molecule type" value="Genomic_DNA"/>
</dbReference>
<evidence type="ECO:0000256" key="4">
    <source>
        <dbReference type="SAM" id="Phobius"/>
    </source>
</evidence>
<dbReference type="GO" id="GO:0022857">
    <property type="term" value="F:transmembrane transporter activity"/>
    <property type="evidence" value="ECO:0007669"/>
    <property type="project" value="InterPro"/>
</dbReference>
<dbReference type="OrthoDB" id="9815356at2"/>
<keyword evidence="2 4" id="KW-1133">Transmembrane helix</keyword>
<evidence type="ECO:0000256" key="2">
    <source>
        <dbReference type="ARBA" id="ARBA00022989"/>
    </source>
</evidence>
<accession>A0A1E3VCH9</accession>
<feature type="transmembrane region" description="Helical" evidence="4">
    <location>
        <begin position="376"/>
        <end position="395"/>
    </location>
</feature>
<evidence type="ECO:0000259" key="5">
    <source>
        <dbReference type="PROSITE" id="PS50850"/>
    </source>
</evidence>
<dbReference type="Proteomes" id="UP000094342">
    <property type="component" value="Unassembled WGS sequence"/>
</dbReference>
<feature type="transmembrane region" description="Helical" evidence="4">
    <location>
        <begin position="350"/>
        <end position="370"/>
    </location>
</feature>
<dbReference type="InterPro" id="IPR011701">
    <property type="entry name" value="MFS"/>
</dbReference>
<name>A0A1E3VCH9_9HYPH</name>
<evidence type="ECO:0000313" key="6">
    <source>
        <dbReference type="EMBL" id="ODR91282.1"/>
    </source>
</evidence>
<dbReference type="InterPro" id="IPR036259">
    <property type="entry name" value="MFS_trans_sf"/>
</dbReference>
<evidence type="ECO:0000256" key="1">
    <source>
        <dbReference type="ARBA" id="ARBA00022692"/>
    </source>
</evidence>
<dbReference type="PROSITE" id="PS50850">
    <property type="entry name" value="MFS"/>
    <property type="match status" value="1"/>
</dbReference>
<sequence>MNISGMNTSRADGKTVSQGLSKAALFAMATASGIAVANIYYNQPMLGIIENEFGHQPITGYIPTATQLGYALGLLFLLPLGDIVHRRKLIISQFIILAGALAIAAIAPTAWALVAASLIVGASATVAQQIVPFAATLAAPEQRGSTIGTVMAGVLSGILFSRTLSGFVGAHAGWREMFWIGVPLALVAAVLMVLTLPDHHPASRMHYRTALVSLGHLWKRERALRTAALMQAALFGSFTAFWSILALYLETPQFNLGSDVAGLFGIVGAVGIVAAPLAGRIADRRGPHFVVWLGSVLTIVAWAIFGAWASLAALVIGVTVLDFGIQSALVSNQHIVYALDPEAKSRLNTIFMTAMFLGGATGAALATLTWGSAGWLGVSMLGGLLAVVALIVRLLDHRASRPVAAVGH</sequence>
<keyword evidence="1 4" id="KW-0812">Transmembrane</keyword>
<dbReference type="SUPFAM" id="SSF103473">
    <property type="entry name" value="MFS general substrate transporter"/>
    <property type="match status" value="1"/>
</dbReference>
<reference evidence="7" key="1">
    <citation type="submission" date="2016-05" db="EMBL/GenBank/DDBJ databases">
        <authorList>
            <person name="Li Y."/>
        </authorList>
    </citation>
    <scope>NUCLEOTIDE SEQUENCE [LARGE SCALE GENOMIC DNA]</scope>
    <source>
        <strain evidence="7">YIC4027</strain>
    </source>
</reference>